<keyword evidence="2" id="KW-1185">Reference proteome</keyword>
<proteinExistence type="predicted"/>
<sequence length="146" mass="16654">MSTHTAVFWRGLSHYCRRLNLMQMNSGVFSERTRSIVPTCGDSTRPHQETFRTDSIQVGDLPPDYHRIRLSSCVDVRRPWTLVSPKTVITLVTSVMEVEKSPDKQKQNVRAHTTEPLLATCYTNGLNRSVQFGLMISKVWTTPCND</sequence>
<dbReference type="Proteomes" id="UP001283361">
    <property type="component" value="Unassembled WGS sequence"/>
</dbReference>
<gene>
    <name evidence="1" type="ORF">RRG08_031178</name>
</gene>
<protein>
    <submittedName>
        <fullName evidence="1">Uncharacterized protein</fullName>
    </submittedName>
</protein>
<organism evidence="1 2">
    <name type="scientific">Elysia crispata</name>
    <name type="common">lettuce slug</name>
    <dbReference type="NCBI Taxonomy" id="231223"/>
    <lineage>
        <taxon>Eukaryota</taxon>
        <taxon>Metazoa</taxon>
        <taxon>Spiralia</taxon>
        <taxon>Lophotrochozoa</taxon>
        <taxon>Mollusca</taxon>
        <taxon>Gastropoda</taxon>
        <taxon>Heterobranchia</taxon>
        <taxon>Euthyneura</taxon>
        <taxon>Panpulmonata</taxon>
        <taxon>Sacoglossa</taxon>
        <taxon>Placobranchoidea</taxon>
        <taxon>Plakobranchidae</taxon>
        <taxon>Elysia</taxon>
    </lineage>
</organism>
<comment type="caution">
    <text evidence="1">The sequence shown here is derived from an EMBL/GenBank/DDBJ whole genome shotgun (WGS) entry which is preliminary data.</text>
</comment>
<evidence type="ECO:0000313" key="1">
    <source>
        <dbReference type="EMBL" id="KAK3768390.1"/>
    </source>
</evidence>
<evidence type="ECO:0000313" key="2">
    <source>
        <dbReference type="Proteomes" id="UP001283361"/>
    </source>
</evidence>
<reference evidence="1" key="1">
    <citation type="journal article" date="2023" name="G3 (Bethesda)">
        <title>A reference genome for the long-term kleptoplast-retaining sea slug Elysia crispata morphotype clarki.</title>
        <authorList>
            <person name="Eastman K.E."/>
            <person name="Pendleton A.L."/>
            <person name="Shaikh M.A."/>
            <person name="Suttiyut T."/>
            <person name="Ogas R."/>
            <person name="Tomko P."/>
            <person name="Gavelis G."/>
            <person name="Widhalm J.R."/>
            <person name="Wisecaver J.H."/>
        </authorList>
    </citation>
    <scope>NUCLEOTIDE SEQUENCE</scope>
    <source>
        <strain evidence="1">ECLA1</strain>
    </source>
</reference>
<dbReference type="EMBL" id="JAWDGP010004062">
    <property type="protein sequence ID" value="KAK3768390.1"/>
    <property type="molecule type" value="Genomic_DNA"/>
</dbReference>
<name>A0AAE1DFW7_9GAST</name>
<dbReference type="AlphaFoldDB" id="A0AAE1DFW7"/>
<accession>A0AAE1DFW7</accession>